<proteinExistence type="predicted"/>
<dbReference type="OrthoDB" id="10014237at2759"/>
<feature type="transmembrane region" description="Helical" evidence="1">
    <location>
        <begin position="35"/>
        <end position="57"/>
    </location>
</feature>
<dbReference type="EMBL" id="KQ435936">
    <property type="protein sequence ID" value="KOX68334.1"/>
    <property type="molecule type" value="Genomic_DNA"/>
</dbReference>
<evidence type="ECO:0000313" key="2">
    <source>
        <dbReference type="EMBL" id="KOX68334.1"/>
    </source>
</evidence>
<reference evidence="2 3" key="1">
    <citation type="submission" date="2015-07" db="EMBL/GenBank/DDBJ databases">
        <title>The genome of Melipona quadrifasciata.</title>
        <authorList>
            <person name="Pan H."/>
            <person name="Kapheim K."/>
        </authorList>
    </citation>
    <scope>NUCLEOTIDE SEQUENCE [LARGE SCALE GENOMIC DNA]</scope>
    <source>
        <strain evidence="2">0111107301</strain>
        <tissue evidence="2">Whole body</tissue>
    </source>
</reference>
<keyword evidence="3" id="KW-1185">Reference proteome</keyword>
<sequence length="68" mass="7911">MASHTTNSKNYNMKLIDTLYNQVPAFTDVFDEETWYIFVACFVAGTFLVAFILSRFITLKPKFTKTLF</sequence>
<dbReference type="Proteomes" id="UP000053105">
    <property type="component" value="Unassembled WGS sequence"/>
</dbReference>
<keyword evidence="1" id="KW-0812">Transmembrane</keyword>
<keyword evidence="1" id="KW-1133">Transmembrane helix</keyword>
<accession>A0A0N0BC11</accession>
<keyword evidence="1" id="KW-0472">Membrane</keyword>
<evidence type="ECO:0000256" key="1">
    <source>
        <dbReference type="SAM" id="Phobius"/>
    </source>
</evidence>
<evidence type="ECO:0000313" key="3">
    <source>
        <dbReference type="Proteomes" id="UP000053105"/>
    </source>
</evidence>
<protein>
    <submittedName>
        <fullName evidence="2">Uncharacterized protein</fullName>
    </submittedName>
</protein>
<dbReference type="AlphaFoldDB" id="A0A0N0BC11"/>
<dbReference type="STRING" id="166423.A0A0N0BC11"/>
<name>A0A0N0BC11_9HYME</name>
<organism evidence="2 3">
    <name type="scientific">Melipona quadrifasciata</name>
    <dbReference type="NCBI Taxonomy" id="166423"/>
    <lineage>
        <taxon>Eukaryota</taxon>
        <taxon>Metazoa</taxon>
        <taxon>Ecdysozoa</taxon>
        <taxon>Arthropoda</taxon>
        <taxon>Hexapoda</taxon>
        <taxon>Insecta</taxon>
        <taxon>Pterygota</taxon>
        <taxon>Neoptera</taxon>
        <taxon>Endopterygota</taxon>
        <taxon>Hymenoptera</taxon>
        <taxon>Apocrita</taxon>
        <taxon>Aculeata</taxon>
        <taxon>Apoidea</taxon>
        <taxon>Anthophila</taxon>
        <taxon>Apidae</taxon>
        <taxon>Melipona</taxon>
    </lineage>
</organism>
<gene>
    <name evidence="2" type="ORF">WN51_07072</name>
</gene>